<dbReference type="SUPFAM" id="SSF103481">
    <property type="entry name" value="Multidrug resistance efflux transporter EmrE"/>
    <property type="match status" value="2"/>
</dbReference>
<organism evidence="7 8">
    <name type="scientific">Microbaculum marinisediminis</name>
    <dbReference type="NCBI Taxonomy" id="2931392"/>
    <lineage>
        <taxon>Bacteria</taxon>
        <taxon>Pseudomonadati</taxon>
        <taxon>Pseudomonadota</taxon>
        <taxon>Alphaproteobacteria</taxon>
        <taxon>Hyphomicrobiales</taxon>
        <taxon>Tepidamorphaceae</taxon>
        <taxon>Microbaculum</taxon>
    </lineage>
</organism>
<evidence type="ECO:0000259" key="6">
    <source>
        <dbReference type="Pfam" id="PF00892"/>
    </source>
</evidence>
<feature type="transmembrane region" description="Helical" evidence="5">
    <location>
        <begin position="218"/>
        <end position="238"/>
    </location>
</feature>
<evidence type="ECO:0000313" key="8">
    <source>
        <dbReference type="Proteomes" id="UP001320898"/>
    </source>
</evidence>
<proteinExistence type="predicted"/>
<feature type="transmembrane region" description="Helical" evidence="5">
    <location>
        <begin position="250"/>
        <end position="269"/>
    </location>
</feature>
<feature type="domain" description="EamA" evidence="6">
    <location>
        <begin position="15"/>
        <end position="144"/>
    </location>
</feature>
<feature type="transmembrane region" description="Helical" evidence="5">
    <location>
        <begin position="40"/>
        <end position="62"/>
    </location>
</feature>
<accession>A0AAW5QSJ6</accession>
<feature type="domain" description="EamA" evidence="6">
    <location>
        <begin position="158"/>
        <end position="290"/>
    </location>
</feature>
<sequence length="307" mass="31763">MQALSPRMGGTEWSLLLILSLLWGGSFLFAKVAVGEVPPVTVAFLRVSIAALTLYVLVRAMGLTMPRGAEWGPFLVLGAVNNAVPFSLIFWGLTEVSSGLAAILNAATPLFTVLLAHVLTRDERLTAAKLFGVLIGLAGVAVLIGVDALDGVGLAVFAQLACVAAAVSYAFAGIWGRRFSGQPPMVVAAGQVTASSVLLLPIVLAVDMPWRQAMPSGTAVASILGLAVVSTALAYVIYFRILRAAGATNLLLVTFLIPISALAFGVMLLGETVRPDDFLGMALIGIGLAAIDGRPAALLTRRLGISG</sequence>
<protein>
    <submittedName>
        <fullName evidence="7">DMT family transporter</fullName>
    </submittedName>
</protein>
<feature type="transmembrane region" description="Helical" evidence="5">
    <location>
        <begin position="281"/>
        <end position="300"/>
    </location>
</feature>
<evidence type="ECO:0000256" key="3">
    <source>
        <dbReference type="ARBA" id="ARBA00022989"/>
    </source>
</evidence>
<dbReference type="Proteomes" id="UP001320898">
    <property type="component" value="Unassembled WGS sequence"/>
</dbReference>
<evidence type="ECO:0000256" key="5">
    <source>
        <dbReference type="SAM" id="Phobius"/>
    </source>
</evidence>
<evidence type="ECO:0000256" key="2">
    <source>
        <dbReference type="ARBA" id="ARBA00022692"/>
    </source>
</evidence>
<dbReference type="PANTHER" id="PTHR32322">
    <property type="entry name" value="INNER MEMBRANE TRANSPORTER"/>
    <property type="match status" value="1"/>
</dbReference>
<keyword evidence="4 5" id="KW-0472">Membrane</keyword>
<feature type="transmembrane region" description="Helical" evidence="5">
    <location>
        <begin position="74"/>
        <end position="93"/>
    </location>
</feature>
<dbReference type="RefSeq" id="WP_261614017.1">
    <property type="nucleotide sequence ID" value="NZ_JALIDZ010000001.1"/>
</dbReference>
<feature type="transmembrane region" description="Helical" evidence="5">
    <location>
        <begin position="99"/>
        <end position="120"/>
    </location>
</feature>
<reference evidence="7 8" key="1">
    <citation type="submission" date="2022-04" db="EMBL/GenBank/DDBJ databases">
        <authorList>
            <person name="Ye Y.-Q."/>
            <person name="Du Z.-J."/>
        </authorList>
    </citation>
    <scope>NUCLEOTIDE SEQUENCE [LARGE SCALE GENOMIC DNA]</scope>
    <source>
        <strain evidence="7 8">A6E488</strain>
    </source>
</reference>
<dbReference type="EMBL" id="JALIDZ010000001">
    <property type="protein sequence ID" value="MCT8970449.1"/>
    <property type="molecule type" value="Genomic_DNA"/>
</dbReference>
<feature type="transmembrane region" description="Helical" evidence="5">
    <location>
        <begin position="127"/>
        <end position="146"/>
    </location>
</feature>
<feature type="transmembrane region" description="Helical" evidence="5">
    <location>
        <begin position="186"/>
        <end position="206"/>
    </location>
</feature>
<gene>
    <name evidence="7" type="ORF">MUB46_01110</name>
</gene>
<dbReference type="GO" id="GO:0016020">
    <property type="term" value="C:membrane"/>
    <property type="evidence" value="ECO:0007669"/>
    <property type="project" value="UniProtKB-SubCell"/>
</dbReference>
<keyword evidence="2 5" id="KW-0812">Transmembrane</keyword>
<dbReference type="InterPro" id="IPR037185">
    <property type="entry name" value="EmrE-like"/>
</dbReference>
<evidence type="ECO:0000313" key="7">
    <source>
        <dbReference type="EMBL" id="MCT8970449.1"/>
    </source>
</evidence>
<feature type="transmembrane region" description="Helical" evidence="5">
    <location>
        <begin position="152"/>
        <end position="174"/>
    </location>
</feature>
<dbReference type="Pfam" id="PF00892">
    <property type="entry name" value="EamA"/>
    <property type="match status" value="2"/>
</dbReference>
<comment type="caution">
    <text evidence="7">The sequence shown here is derived from an EMBL/GenBank/DDBJ whole genome shotgun (WGS) entry which is preliminary data.</text>
</comment>
<dbReference type="PANTHER" id="PTHR32322:SF9">
    <property type="entry name" value="AMINO-ACID METABOLITE EFFLUX PUMP-RELATED"/>
    <property type="match status" value="1"/>
</dbReference>
<dbReference type="InterPro" id="IPR050638">
    <property type="entry name" value="AA-Vitamin_Transporters"/>
</dbReference>
<comment type="subcellular location">
    <subcellularLocation>
        <location evidence="1">Membrane</location>
        <topology evidence="1">Multi-pass membrane protein</topology>
    </subcellularLocation>
</comment>
<evidence type="ECO:0000256" key="1">
    <source>
        <dbReference type="ARBA" id="ARBA00004141"/>
    </source>
</evidence>
<dbReference type="InterPro" id="IPR000620">
    <property type="entry name" value="EamA_dom"/>
</dbReference>
<keyword evidence="8" id="KW-1185">Reference proteome</keyword>
<keyword evidence="3 5" id="KW-1133">Transmembrane helix</keyword>
<dbReference type="AlphaFoldDB" id="A0AAW5QSJ6"/>
<evidence type="ECO:0000256" key="4">
    <source>
        <dbReference type="ARBA" id="ARBA00023136"/>
    </source>
</evidence>
<name>A0AAW5QSJ6_9HYPH</name>